<comment type="subcellular location">
    <subcellularLocation>
        <location evidence="1">Cell membrane</location>
        <topology evidence="1">Multi-pass membrane protein</topology>
    </subcellularLocation>
</comment>
<name>A0A132N023_9ACTN</name>
<dbReference type="InterPro" id="IPR022791">
    <property type="entry name" value="L-PG_synthase/AglD"/>
</dbReference>
<dbReference type="RefSeq" id="WP_066889316.1">
    <property type="nucleotide sequence ID" value="NZ_JYIJ01000017.1"/>
</dbReference>
<keyword evidence="9" id="KW-1185">Reference proteome</keyword>
<reference evidence="9" key="2">
    <citation type="submission" date="2015-04" db="EMBL/GenBank/DDBJ databases">
        <title>Physiological reanalysis, assessment of diazotrophy, and genome sequences of multiple isolates of Streptomyces thermoautotrophicus.</title>
        <authorList>
            <person name="MacKellar D.C."/>
            <person name="Lieber L."/>
            <person name="Norman J."/>
            <person name="Bolger A."/>
            <person name="Tobin C."/>
            <person name="Murray J.W."/>
            <person name="Chang R."/>
            <person name="Ford T."/>
            <person name="Nguyen P.Q."/>
            <person name="Woodward J."/>
            <person name="Permingeat H."/>
            <person name="Joshi N.S."/>
            <person name="Silver P.A."/>
            <person name="Usadel B."/>
            <person name="Rutherford A.W."/>
            <person name="Friesen M."/>
            <person name="Prell J."/>
        </authorList>
    </citation>
    <scope>NUCLEOTIDE SEQUENCE [LARGE SCALE GENOMIC DNA]</scope>
    <source>
        <strain evidence="9">H1</strain>
    </source>
</reference>
<evidence type="ECO:0000313" key="9">
    <source>
        <dbReference type="Proteomes" id="UP000070188"/>
    </source>
</evidence>
<evidence type="ECO:0000256" key="6">
    <source>
        <dbReference type="SAM" id="Phobius"/>
    </source>
</evidence>
<dbReference type="EMBL" id="JYIJ01000017">
    <property type="protein sequence ID" value="KWX03508.1"/>
    <property type="molecule type" value="Genomic_DNA"/>
</dbReference>
<dbReference type="AlphaFoldDB" id="A0A132N023"/>
<feature type="transmembrane region" description="Helical" evidence="6">
    <location>
        <begin position="192"/>
        <end position="217"/>
    </location>
</feature>
<sequence>MPTIARLTPRRALGWLFVVAAVALGGYALAAEWQAVRADLGRLHPLAYLASLAAVVVALAASMLVWRSLLAALGSPLPVGPAARIVFLANLGKYLPGSVWPMIAQMELGHTYQVPRRRSAAAFVLYSLLTLGSGAFAALVTLPWVAAGASYEYRWVFLLGLLLLAGLHPRVLNPALGLLFRLTRRPAPECPLTLRGVGAAFGWALLTWLAYGVHAWVLAAGLGAPYGQAFLLCVGGFALAWCAGFLAVVAPAGAGVRDWALVALLLPVLDRPAALVVALLSRLLMSVGDLVVAGLVLWAGARRRRPTPVRAG</sequence>
<evidence type="ECO:0000256" key="4">
    <source>
        <dbReference type="ARBA" id="ARBA00022989"/>
    </source>
</evidence>
<feature type="transmembrane region" description="Helical" evidence="6">
    <location>
        <begin position="153"/>
        <end position="172"/>
    </location>
</feature>
<dbReference type="PATRIC" id="fig|1469144.10.peg.3651"/>
<evidence type="ECO:0000256" key="3">
    <source>
        <dbReference type="ARBA" id="ARBA00022692"/>
    </source>
</evidence>
<comment type="caution">
    <text evidence="8">The sequence shown here is derived from an EMBL/GenBank/DDBJ whole genome shotgun (WGS) entry which is preliminary data.</text>
</comment>
<dbReference type="GO" id="GO:0005886">
    <property type="term" value="C:plasma membrane"/>
    <property type="evidence" value="ECO:0007669"/>
    <property type="project" value="UniProtKB-SubCell"/>
</dbReference>
<feature type="transmembrane region" description="Helical" evidence="6">
    <location>
        <begin position="229"/>
        <end position="252"/>
    </location>
</feature>
<keyword evidence="3 6" id="KW-0812">Transmembrane</keyword>
<evidence type="ECO:0000313" key="10">
    <source>
        <dbReference type="Proteomes" id="UP000070659"/>
    </source>
</evidence>
<keyword evidence="4 6" id="KW-1133">Transmembrane helix</keyword>
<feature type="transmembrane region" description="Helical" evidence="6">
    <location>
        <begin position="283"/>
        <end position="301"/>
    </location>
</feature>
<evidence type="ECO:0000256" key="2">
    <source>
        <dbReference type="ARBA" id="ARBA00022475"/>
    </source>
</evidence>
<dbReference type="Proteomes" id="UP000070659">
    <property type="component" value="Unassembled WGS sequence"/>
</dbReference>
<dbReference type="Proteomes" id="UP000070188">
    <property type="component" value="Unassembled WGS sequence"/>
</dbReference>
<dbReference type="Pfam" id="PF03706">
    <property type="entry name" value="LPG_synthase_TM"/>
    <property type="match status" value="1"/>
</dbReference>
<protein>
    <submittedName>
        <fullName evidence="8">Uncharacterized protein</fullName>
    </submittedName>
</protein>
<keyword evidence="5 6" id="KW-0472">Membrane</keyword>
<organism evidence="8 10">
    <name type="scientific">Carbonactinospora thermoautotrophica</name>
    <dbReference type="NCBI Taxonomy" id="1469144"/>
    <lineage>
        <taxon>Bacteria</taxon>
        <taxon>Bacillati</taxon>
        <taxon>Actinomycetota</taxon>
        <taxon>Actinomycetes</taxon>
        <taxon>Kitasatosporales</taxon>
        <taxon>Carbonactinosporaceae</taxon>
        <taxon>Carbonactinospora</taxon>
    </lineage>
</organism>
<accession>A0A132N023</accession>
<proteinExistence type="predicted"/>
<feature type="transmembrane region" description="Helical" evidence="6">
    <location>
        <begin position="123"/>
        <end position="147"/>
    </location>
</feature>
<dbReference type="STRING" id="1469144.LI90_3400"/>
<dbReference type="EMBL" id="LAXD01000001">
    <property type="protein sequence ID" value="KWX02357.1"/>
    <property type="molecule type" value="Genomic_DNA"/>
</dbReference>
<evidence type="ECO:0000256" key="5">
    <source>
        <dbReference type="ARBA" id="ARBA00023136"/>
    </source>
</evidence>
<reference evidence="8 10" key="1">
    <citation type="submission" date="2015-02" db="EMBL/GenBank/DDBJ databases">
        <title>Physiological reanalysis, assessment of diazotrophy, and genome sequences of multiple isolates of Streptomyces thermoautotrophicus.</title>
        <authorList>
            <person name="MacKellar D.C."/>
            <person name="Lieber L."/>
            <person name="Norman J."/>
            <person name="Bolger A."/>
            <person name="Tobin C."/>
            <person name="Murray J.W."/>
            <person name="Prell J."/>
        </authorList>
    </citation>
    <scope>NUCLEOTIDE SEQUENCE [LARGE SCALE GENOMIC DNA]</scope>
    <source>
        <strain evidence="8 10">UBT1</strain>
    </source>
</reference>
<evidence type="ECO:0000313" key="8">
    <source>
        <dbReference type="EMBL" id="KWX03508.1"/>
    </source>
</evidence>
<reference evidence="7" key="3">
    <citation type="submission" date="2015-04" db="EMBL/GenBank/DDBJ databases">
        <title>Physiological reanalysis, assessment of diazotrophy, and genome sequences of multiple isolates of Streptomyces thermoautotrophicus.</title>
        <authorList>
            <person name="MacKellar D.C."/>
            <person name="Lieber L."/>
            <person name="Norman J."/>
            <person name="Bolger A."/>
            <person name="Tobin C."/>
            <person name="Murray J.W."/>
            <person name="Woodward J."/>
            <person name="Friesen M."/>
            <person name="Prell J."/>
        </authorList>
    </citation>
    <scope>NUCLEOTIDE SEQUENCE [LARGE SCALE GENOMIC DNA]</scope>
    <source>
        <strain evidence="7">H1</strain>
    </source>
</reference>
<evidence type="ECO:0000256" key="1">
    <source>
        <dbReference type="ARBA" id="ARBA00004651"/>
    </source>
</evidence>
<evidence type="ECO:0000313" key="7">
    <source>
        <dbReference type="EMBL" id="KWX02357.1"/>
    </source>
</evidence>
<gene>
    <name evidence="7" type="ORF">LI90_3400</name>
    <name evidence="8" type="ORF">TH66_11520</name>
</gene>
<feature type="transmembrane region" description="Helical" evidence="6">
    <location>
        <begin position="46"/>
        <end position="66"/>
    </location>
</feature>
<keyword evidence="2" id="KW-1003">Cell membrane</keyword>